<evidence type="ECO:0000313" key="2">
    <source>
        <dbReference type="Proteomes" id="UP000827872"/>
    </source>
</evidence>
<keyword evidence="2" id="KW-1185">Reference proteome</keyword>
<dbReference type="Proteomes" id="UP000827872">
    <property type="component" value="Linkage Group LG03"/>
</dbReference>
<protein>
    <submittedName>
        <fullName evidence="1">Uncharacterized protein</fullName>
    </submittedName>
</protein>
<proteinExistence type="predicted"/>
<organism evidence="1 2">
    <name type="scientific">Sphaerodactylus townsendi</name>
    <dbReference type="NCBI Taxonomy" id="933632"/>
    <lineage>
        <taxon>Eukaryota</taxon>
        <taxon>Metazoa</taxon>
        <taxon>Chordata</taxon>
        <taxon>Craniata</taxon>
        <taxon>Vertebrata</taxon>
        <taxon>Euteleostomi</taxon>
        <taxon>Lepidosauria</taxon>
        <taxon>Squamata</taxon>
        <taxon>Bifurcata</taxon>
        <taxon>Gekkota</taxon>
        <taxon>Sphaerodactylidae</taxon>
        <taxon>Sphaerodactylus</taxon>
    </lineage>
</organism>
<gene>
    <name evidence="1" type="ORF">K3G42_033461</name>
</gene>
<name>A0ACB8ENB7_9SAUR</name>
<sequence length="142" mass="15353">MPSVSAAIQGQLCIPADYNVVTDDFVCTLPAGHQIGTVTPLFQKLESEQVENLRKLFGGGQLEDFLLKPKQKTVATVAEKGVKVLQEEVAKQGNYVKQLKAQKAEKKQIDAAASKLAQLQKQLCLAEGKNPAPQAPKGKVKK</sequence>
<dbReference type="EMBL" id="CM037616">
    <property type="protein sequence ID" value="KAH7994201.1"/>
    <property type="molecule type" value="Genomic_DNA"/>
</dbReference>
<reference evidence="1" key="1">
    <citation type="submission" date="2021-08" db="EMBL/GenBank/DDBJ databases">
        <title>The first chromosome-level gecko genome reveals the dynamic sex chromosomes of Neotropical dwarf geckos (Sphaerodactylidae: Sphaerodactylus).</title>
        <authorList>
            <person name="Pinto B.J."/>
            <person name="Keating S.E."/>
            <person name="Gamble T."/>
        </authorList>
    </citation>
    <scope>NUCLEOTIDE SEQUENCE</scope>
    <source>
        <strain evidence="1">TG3544</strain>
    </source>
</reference>
<comment type="caution">
    <text evidence="1">The sequence shown here is derived from an EMBL/GenBank/DDBJ whole genome shotgun (WGS) entry which is preliminary data.</text>
</comment>
<evidence type="ECO:0000313" key="1">
    <source>
        <dbReference type="EMBL" id="KAH7994201.1"/>
    </source>
</evidence>
<accession>A0ACB8ENB7</accession>